<accession>A0A1Q5U1I2</accession>
<name>A0A1Q5U1I2_9EURO</name>
<feature type="chain" id="PRO_5013112690" description="Malate dehydrogenase" evidence="1">
    <location>
        <begin position="17"/>
        <end position="251"/>
    </location>
</feature>
<dbReference type="Pfam" id="PF11693">
    <property type="entry name" value="DUF2990"/>
    <property type="match status" value="1"/>
</dbReference>
<evidence type="ECO:0000313" key="3">
    <source>
        <dbReference type="Proteomes" id="UP000186955"/>
    </source>
</evidence>
<evidence type="ECO:0008006" key="4">
    <source>
        <dbReference type="Google" id="ProtNLM"/>
    </source>
</evidence>
<dbReference type="InterPro" id="IPR021706">
    <property type="entry name" value="DUF2990"/>
</dbReference>
<dbReference type="PANTHER" id="PTHR35567">
    <property type="entry name" value="MALATE DEHYDROGENASE (AFU_ORTHOLOGUE AFUA_2G13800)"/>
    <property type="match status" value="1"/>
</dbReference>
<protein>
    <recommendedName>
        <fullName evidence="4">Malate dehydrogenase</fullName>
    </recommendedName>
</protein>
<reference evidence="2 3" key="1">
    <citation type="submission" date="2016-10" db="EMBL/GenBank/DDBJ databases">
        <title>Genome sequence of the ascomycete fungus Penicillium subrubescens.</title>
        <authorList>
            <person name="De Vries R.P."/>
            <person name="Peng M."/>
            <person name="Dilokpimol A."/>
            <person name="Hilden K."/>
            <person name="Makela M.R."/>
            <person name="Grigoriev I."/>
            <person name="Riley R."/>
            <person name="Granchi Z."/>
        </authorList>
    </citation>
    <scope>NUCLEOTIDE SEQUENCE [LARGE SCALE GENOMIC DNA]</scope>
    <source>
        <strain evidence="2 3">CBS 132785</strain>
    </source>
</reference>
<evidence type="ECO:0000313" key="2">
    <source>
        <dbReference type="EMBL" id="OKP06343.1"/>
    </source>
</evidence>
<dbReference type="EMBL" id="MNBE01000598">
    <property type="protein sequence ID" value="OKP06343.1"/>
    <property type="molecule type" value="Genomic_DNA"/>
</dbReference>
<dbReference type="Proteomes" id="UP000186955">
    <property type="component" value="Unassembled WGS sequence"/>
</dbReference>
<keyword evidence="1" id="KW-0732">Signal</keyword>
<feature type="signal peptide" evidence="1">
    <location>
        <begin position="1"/>
        <end position="16"/>
    </location>
</feature>
<evidence type="ECO:0000256" key="1">
    <source>
        <dbReference type="SAM" id="SignalP"/>
    </source>
</evidence>
<proteinExistence type="predicted"/>
<sequence>MRLAPILLSLATVSLAAPANFFDNAYDFSDELSDFYSKVSQYISRVRKSSTPSATCDISKIKLPAFASGLPAPNETVPIYVALGRGTQNYTCADSTSASTPKAIGAVANLYNATCLAANYPDLLELLPNIALSISLPTNEYATFPPANLGLMGHHFFTGTIPEFNLDLTATKQFGIAMTKKGGQINAPTTAVKGEYGAVPWLYLSTIDGTVGKYKGVYRVDTASGSPPDTCEKMPSSFQIQYSANYYFFGN</sequence>
<keyword evidence="3" id="KW-1185">Reference proteome</keyword>
<dbReference type="InterPro" id="IPR021851">
    <property type="entry name" value="DUF3455"/>
</dbReference>
<comment type="caution">
    <text evidence="2">The sequence shown here is derived from an EMBL/GenBank/DDBJ whole genome shotgun (WGS) entry which is preliminary data.</text>
</comment>
<dbReference type="PANTHER" id="PTHR35567:SF1">
    <property type="entry name" value="CONSERVED FUNGAL PROTEIN (AFU_ORTHOLOGUE AFUA_1G14230)"/>
    <property type="match status" value="1"/>
</dbReference>
<organism evidence="2 3">
    <name type="scientific">Penicillium subrubescens</name>
    <dbReference type="NCBI Taxonomy" id="1316194"/>
    <lineage>
        <taxon>Eukaryota</taxon>
        <taxon>Fungi</taxon>
        <taxon>Dikarya</taxon>
        <taxon>Ascomycota</taxon>
        <taxon>Pezizomycotina</taxon>
        <taxon>Eurotiomycetes</taxon>
        <taxon>Eurotiomycetidae</taxon>
        <taxon>Eurotiales</taxon>
        <taxon>Aspergillaceae</taxon>
        <taxon>Penicillium</taxon>
    </lineage>
</organism>
<dbReference type="OrthoDB" id="1859733at2759"/>
<dbReference type="Pfam" id="PF11937">
    <property type="entry name" value="DUF3455"/>
    <property type="match status" value="1"/>
</dbReference>
<gene>
    <name evidence="2" type="ORF">PENSUB_6333</name>
</gene>
<dbReference type="AlphaFoldDB" id="A0A1Q5U1I2"/>